<accession>A0A0G1KB53</accession>
<dbReference type="GO" id="GO:0070042">
    <property type="term" value="F:rRNA (uridine-N3-)-methyltransferase activity"/>
    <property type="evidence" value="ECO:0007669"/>
    <property type="project" value="TreeGrafter"/>
</dbReference>
<keyword evidence="5 10" id="KW-0489">Methyltransferase</keyword>
<evidence type="ECO:0000256" key="7">
    <source>
        <dbReference type="ARBA" id="ARBA00022691"/>
    </source>
</evidence>
<dbReference type="SUPFAM" id="SSF88697">
    <property type="entry name" value="PUA domain-like"/>
    <property type="match status" value="1"/>
</dbReference>
<evidence type="ECO:0000313" key="14">
    <source>
        <dbReference type="Proteomes" id="UP000034032"/>
    </source>
</evidence>
<dbReference type="InterPro" id="IPR029026">
    <property type="entry name" value="tRNA_m1G_MTases_N"/>
</dbReference>
<dbReference type="InterPro" id="IPR029028">
    <property type="entry name" value="Alpha/beta_knot_MTases"/>
</dbReference>
<dbReference type="Pfam" id="PF20260">
    <property type="entry name" value="PUA_4"/>
    <property type="match status" value="1"/>
</dbReference>
<dbReference type="InterPro" id="IPR046886">
    <property type="entry name" value="RsmE_MTase_dom"/>
</dbReference>
<organism evidence="13 14">
    <name type="scientific">Candidatus Yanofskybacteria bacterium GW2011_GWA2_44_9</name>
    <dbReference type="NCBI Taxonomy" id="1619025"/>
    <lineage>
        <taxon>Bacteria</taxon>
        <taxon>Candidatus Yanofskyibacteriota</taxon>
    </lineage>
</organism>
<comment type="catalytic activity">
    <reaction evidence="9 10">
        <text>uridine(1498) in 16S rRNA + S-adenosyl-L-methionine = N(3)-methyluridine(1498) in 16S rRNA + S-adenosyl-L-homocysteine + H(+)</text>
        <dbReference type="Rhea" id="RHEA:42920"/>
        <dbReference type="Rhea" id="RHEA-COMP:10283"/>
        <dbReference type="Rhea" id="RHEA-COMP:10284"/>
        <dbReference type="ChEBI" id="CHEBI:15378"/>
        <dbReference type="ChEBI" id="CHEBI:57856"/>
        <dbReference type="ChEBI" id="CHEBI:59789"/>
        <dbReference type="ChEBI" id="CHEBI:65315"/>
        <dbReference type="ChEBI" id="CHEBI:74502"/>
        <dbReference type="EC" id="2.1.1.193"/>
    </reaction>
</comment>
<dbReference type="CDD" id="cd18084">
    <property type="entry name" value="RsmE-like"/>
    <property type="match status" value="1"/>
</dbReference>
<dbReference type="EMBL" id="LCJR01000030">
    <property type="protein sequence ID" value="KKT80976.1"/>
    <property type="molecule type" value="Genomic_DNA"/>
</dbReference>
<dbReference type="InterPro" id="IPR046887">
    <property type="entry name" value="RsmE_PUA-like"/>
</dbReference>
<evidence type="ECO:0000313" key="13">
    <source>
        <dbReference type="EMBL" id="KKT80976.1"/>
    </source>
</evidence>
<feature type="domain" description="Ribosomal RNA small subunit methyltransferase E methyltransferase" evidence="11">
    <location>
        <begin position="76"/>
        <end position="231"/>
    </location>
</feature>
<evidence type="ECO:0000259" key="12">
    <source>
        <dbReference type="Pfam" id="PF20260"/>
    </source>
</evidence>
<evidence type="ECO:0000256" key="2">
    <source>
        <dbReference type="ARBA" id="ARBA00005528"/>
    </source>
</evidence>
<dbReference type="NCBIfam" id="TIGR00046">
    <property type="entry name" value="RsmE family RNA methyltransferase"/>
    <property type="match status" value="1"/>
</dbReference>
<dbReference type="Gene3D" id="3.40.1280.10">
    <property type="match status" value="1"/>
</dbReference>
<dbReference type="InterPro" id="IPR006700">
    <property type="entry name" value="RsmE"/>
</dbReference>
<keyword evidence="4 10" id="KW-0698">rRNA processing</keyword>
<dbReference type="PATRIC" id="fig|1619025.3.peg.960"/>
<gene>
    <name evidence="13" type="ORF">UW79_C0030G0008</name>
</gene>
<comment type="similarity">
    <text evidence="2 10">Belongs to the RNA methyltransferase RsmE family.</text>
</comment>
<feature type="domain" description="Ribosomal RNA small subunit methyltransferase E PUA-like" evidence="12">
    <location>
        <begin position="28"/>
        <end position="66"/>
    </location>
</feature>
<comment type="caution">
    <text evidence="13">The sequence shown here is derived from an EMBL/GenBank/DDBJ whole genome shotgun (WGS) entry which is preliminary data.</text>
</comment>
<evidence type="ECO:0000256" key="1">
    <source>
        <dbReference type="ARBA" id="ARBA00004496"/>
    </source>
</evidence>
<dbReference type="Pfam" id="PF04452">
    <property type="entry name" value="Methyltrans_RNA"/>
    <property type="match status" value="1"/>
</dbReference>
<comment type="subcellular location">
    <subcellularLocation>
        <location evidence="1 10">Cytoplasm</location>
    </subcellularLocation>
</comment>
<dbReference type="AlphaFoldDB" id="A0A0G1KB53"/>
<sequence>MKIHRFMGKFGLAVGSSTIYDRELFNQIRNVLKLKAGEKIILGDGGLNEALAEITGYGKNSVDVEITKIEQNRNESGRRVVLYCAVLKKENFETVVQKSTEIGIKEIAPIISERTVKLDLRTDRLEKIAKEAAEQSGRGKVPILHEPVDFNKAVGMAKDNSLNLLFDSSGEFFGNCKLEIGNYPLGVWIGPEGGWTSNEISFARNGGFTIINLGKLTLRAETAAIVASALVLLHN</sequence>
<dbReference type="EC" id="2.1.1.193" evidence="10"/>
<evidence type="ECO:0000259" key="11">
    <source>
        <dbReference type="Pfam" id="PF04452"/>
    </source>
</evidence>
<evidence type="ECO:0000256" key="5">
    <source>
        <dbReference type="ARBA" id="ARBA00022603"/>
    </source>
</evidence>
<dbReference type="GO" id="GO:0005737">
    <property type="term" value="C:cytoplasm"/>
    <property type="evidence" value="ECO:0007669"/>
    <property type="project" value="UniProtKB-SubCell"/>
</dbReference>
<evidence type="ECO:0000256" key="8">
    <source>
        <dbReference type="ARBA" id="ARBA00025699"/>
    </source>
</evidence>
<keyword evidence="7 10" id="KW-0949">S-adenosyl-L-methionine</keyword>
<evidence type="ECO:0000256" key="4">
    <source>
        <dbReference type="ARBA" id="ARBA00022552"/>
    </source>
</evidence>
<dbReference type="InterPro" id="IPR015947">
    <property type="entry name" value="PUA-like_sf"/>
</dbReference>
<comment type="function">
    <text evidence="8 10">Specifically methylates the N3 position of the uracil ring of uridine 1498 (m3U1498) in 16S rRNA. Acts on the fully assembled 30S ribosomal subunit.</text>
</comment>
<keyword evidence="3 10" id="KW-0963">Cytoplasm</keyword>
<evidence type="ECO:0000256" key="3">
    <source>
        <dbReference type="ARBA" id="ARBA00022490"/>
    </source>
</evidence>
<proteinExistence type="inferred from homology"/>
<reference evidence="13 14" key="1">
    <citation type="journal article" date="2015" name="Nature">
        <title>rRNA introns, odd ribosomes, and small enigmatic genomes across a large radiation of phyla.</title>
        <authorList>
            <person name="Brown C.T."/>
            <person name="Hug L.A."/>
            <person name="Thomas B.C."/>
            <person name="Sharon I."/>
            <person name="Castelle C.J."/>
            <person name="Singh A."/>
            <person name="Wilkins M.J."/>
            <person name="Williams K.H."/>
            <person name="Banfield J.F."/>
        </authorList>
    </citation>
    <scope>NUCLEOTIDE SEQUENCE [LARGE SCALE GENOMIC DNA]</scope>
</reference>
<evidence type="ECO:0000256" key="6">
    <source>
        <dbReference type="ARBA" id="ARBA00022679"/>
    </source>
</evidence>
<evidence type="ECO:0000256" key="9">
    <source>
        <dbReference type="ARBA" id="ARBA00047944"/>
    </source>
</evidence>
<dbReference type="PANTHER" id="PTHR30027">
    <property type="entry name" value="RIBOSOMAL RNA SMALL SUBUNIT METHYLTRANSFERASE E"/>
    <property type="match status" value="1"/>
</dbReference>
<name>A0A0G1KB53_9BACT</name>
<dbReference type="PIRSF" id="PIRSF015601">
    <property type="entry name" value="MTase_slr0722"/>
    <property type="match status" value="1"/>
</dbReference>
<keyword evidence="6 10" id="KW-0808">Transferase</keyword>
<protein>
    <recommendedName>
        <fullName evidence="10">Ribosomal RNA small subunit methyltransferase E</fullName>
        <ecNumber evidence="10">2.1.1.193</ecNumber>
    </recommendedName>
</protein>
<dbReference type="PANTHER" id="PTHR30027:SF3">
    <property type="entry name" value="16S RRNA (URACIL(1498)-N(3))-METHYLTRANSFERASE"/>
    <property type="match status" value="1"/>
</dbReference>
<evidence type="ECO:0000256" key="10">
    <source>
        <dbReference type="PIRNR" id="PIRNR015601"/>
    </source>
</evidence>
<dbReference type="SUPFAM" id="SSF75217">
    <property type="entry name" value="alpha/beta knot"/>
    <property type="match status" value="1"/>
</dbReference>
<dbReference type="GO" id="GO:0070475">
    <property type="term" value="P:rRNA base methylation"/>
    <property type="evidence" value="ECO:0007669"/>
    <property type="project" value="TreeGrafter"/>
</dbReference>
<dbReference type="Proteomes" id="UP000034032">
    <property type="component" value="Unassembled WGS sequence"/>
</dbReference>